<dbReference type="RefSeq" id="WP_166054083.1">
    <property type="nucleotide sequence ID" value="NZ_JAAMPJ010000015.1"/>
</dbReference>
<dbReference type="InterPro" id="IPR030678">
    <property type="entry name" value="Peptide/Ni-bd"/>
</dbReference>
<protein>
    <submittedName>
        <fullName evidence="3">ABC transporter substrate-binding protein</fullName>
    </submittedName>
</protein>
<reference evidence="3 4" key="1">
    <citation type="submission" date="2020-03" db="EMBL/GenBank/DDBJ databases">
        <title>Isolation and identification of active actinomycetes.</title>
        <authorList>
            <person name="Sun X."/>
        </authorList>
    </citation>
    <scope>NUCLEOTIDE SEQUENCE [LARGE SCALE GENOMIC DNA]</scope>
    <source>
        <strain evidence="3 4">NEAU-D13</strain>
    </source>
</reference>
<dbReference type="PANTHER" id="PTHR30290">
    <property type="entry name" value="PERIPLASMIC BINDING COMPONENT OF ABC TRANSPORTER"/>
    <property type="match status" value="1"/>
</dbReference>
<sequence>MHVRSRKARWTVTAVVVAALLPLTSCGAPASTPPGSATLTLGVQAPPNSFDPVQLLEGQQMYIWSAIYDTLLYSDNDAVLRPNAAESWQYSDDARKLTLKLRSGMKFSSGAPVTAAAVKTTIDRTKTTPGPLQSNLGSLQSVEAPDDGTVVLNLSRPDPNLLGSLAQGNGVIGDPATLTSPNTALDPVGSGPYTLDRQATVNGSKYVLQRRVDYWNAAAYPAKTVTVRVIPDRTALFNALLSGEVDAGSVDANQAQAAQKAGLTLKRVDGTAVGEFVLADRGGKLAPALADVRVRRAINMAFDRKKIVDKIIGGLGQPTTQMFNPKSPAYIPELNDKYPYDPAAARRLMAEAGYANGFSLTIPANVMSQMVQPTITQALADIGITANWKPVPPQDGTQTGEYPVYFNIAGTVPAPRTVNSKLAPAGSTNPFKFQTPELNALIDKAAATTDADQAGEIYRQINTYVVDNAWFAPLFTSSSNWVTRGKVTFLGTGANPLSTIRTFDAGK</sequence>
<dbReference type="GO" id="GO:0015833">
    <property type="term" value="P:peptide transport"/>
    <property type="evidence" value="ECO:0007669"/>
    <property type="project" value="TreeGrafter"/>
</dbReference>
<accession>A0A7C9W8I9</accession>
<evidence type="ECO:0000313" key="4">
    <source>
        <dbReference type="Proteomes" id="UP000481360"/>
    </source>
</evidence>
<dbReference type="SUPFAM" id="SSF53850">
    <property type="entry name" value="Periplasmic binding protein-like II"/>
    <property type="match status" value="1"/>
</dbReference>
<dbReference type="Gene3D" id="3.10.105.10">
    <property type="entry name" value="Dipeptide-binding Protein, Domain 3"/>
    <property type="match status" value="1"/>
</dbReference>
<dbReference type="Gene3D" id="3.40.190.10">
    <property type="entry name" value="Periplasmic binding protein-like II"/>
    <property type="match status" value="1"/>
</dbReference>
<dbReference type="EMBL" id="JAAMPJ010000015">
    <property type="protein sequence ID" value="NGY65280.1"/>
    <property type="molecule type" value="Genomic_DNA"/>
</dbReference>
<dbReference type="PIRSF" id="PIRSF002741">
    <property type="entry name" value="MppA"/>
    <property type="match status" value="1"/>
</dbReference>
<dbReference type="AlphaFoldDB" id="A0A7C9W8I9"/>
<dbReference type="GO" id="GO:1904680">
    <property type="term" value="F:peptide transmembrane transporter activity"/>
    <property type="evidence" value="ECO:0007669"/>
    <property type="project" value="TreeGrafter"/>
</dbReference>
<organism evidence="3 4">
    <name type="scientific">Lentzea alba</name>
    <dbReference type="NCBI Taxonomy" id="2714351"/>
    <lineage>
        <taxon>Bacteria</taxon>
        <taxon>Bacillati</taxon>
        <taxon>Actinomycetota</taxon>
        <taxon>Actinomycetes</taxon>
        <taxon>Pseudonocardiales</taxon>
        <taxon>Pseudonocardiaceae</taxon>
        <taxon>Lentzea</taxon>
    </lineage>
</organism>
<gene>
    <name evidence="3" type="ORF">G7043_40935</name>
</gene>
<dbReference type="Pfam" id="PF00496">
    <property type="entry name" value="SBP_bac_5"/>
    <property type="match status" value="1"/>
</dbReference>
<dbReference type="GO" id="GO:0043190">
    <property type="term" value="C:ATP-binding cassette (ABC) transporter complex"/>
    <property type="evidence" value="ECO:0007669"/>
    <property type="project" value="InterPro"/>
</dbReference>
<evidence type="ECO:0000313" key="3">
    <source>
        <dbReference type="EMBL" id="NGY65280.1"/>
    </source>
</evidence>
<keyword evidence="4" id="KW-1185">Reference proteome</keyword>
<evidence type="ECO:0000256" key="1">
    <source>
        <dbReference type="SAM" id="SignalP"/>
    </source>
</evidence>
<dbReference type="Proteomes" id="UP000481360">
    <property type="component" value="Unassembled WGS sequence"/>
</dbReference>
<dbReference type="InterPro" id="IPR000914">
    <property type="entry name" value="SBP_5_dom"/>
</dbReference>
<feature type="signal peptide" evidence="1">
    <location>
        <begin position="1"/>
        <end position="30"/>
    </location>
</feature>
<dbReference type="InterPro" id="IPR039424">
    <property type="entry name" value="SBP_5"/>
</dbReference>
<feature type="domain" description="Solute-binding protein family 5" evidence="2">
    <location>
        <begin position="80"/>
        <end position="412"/>
    </location>
</feature>
<comment type="caution">
    <text evidence="3">The sequence shown here is derived from an EMBL/GenBank/DDBJ whole genome shotgun (WGS) entry which is preliminary data.</text>
</comment>
<feature type="chain" id="PRO_5028959013" evidence="1">
    <location>
        <begin position="31"/>
        <end position="507"/>
    </location>
</feature>
<evidence type="ECO:0000259" key="2">
    <source>
        <dbReference type="Pfam" id="PF00496"/>
    </source>
</evidence>
<name>A0A7C9W8I9_9PSEU</name>
<proteinExistence type="predicted"/>
<keyword evidence="1" id="KW-0732">Signal</keyword>
<dbReference type="GO" id="GO:0042597">
    <property type="term" value="C:periplasmic space"/>
    <property type="evidence" value="ECO:0007669"/>
    <property type="project" value="UniProtKB-ARBA"/>
</dbReference>